<keyword evidence="1" id="KW-1133">Transmembrane helix</keyword>
<accession>A0A2N9DWW4</accession>
<dbReference type="Proteomes" id="UP000238739">
    <property type="component" value="Unassembled WGS sequence"/>
</dbReference>
<evidence type="ECO:0000313" key="2">
    <source>
        <dbReference type="EMBL" id="SPC39153.1"/>
    </source>
</evidence>
<protein>
    <submittedName>
        <fullName evidence="2">Uncharacterized protein</fullName>
    </submittedName>
</protein>
<dbReference type="AlphaFoldDB" id="A0A2N9DWW4"/>
<dbReference type="EMBL" id="OGVC01000025">
    <property type="protein sequence ID" value="SPC39153.1"/>
    <property type="molecule type" value="Genomic_DNA"/>
</dbReference>
<comment type="caution">
    <text evidence="2">The sequence shown here is derived from an EMBL/GenBank/DDBJ whole genome shotgun (WGS) entry which is preliminary data.</text>
</comment>
<keyword evidence="3" id="KW-1185">Reference proteome</keyword>
<proteinExistence type="predicted"/>
<name>A0A2N9DWW4_9LACO</name>
<sequence>MSRRLSHAFLEVNVSSQVVFNDMSHNVLFMGFIPNIKFPNYVRHPPISDTTVYYIFLVYVKILLFYCFY</sequence>
<feature type="transmembrane region" description="Helical" evidence="1">
    <location>
        <begin position="51"/>
        <end position="68"/>
    </location>
</feature>
<organism evidence="2 3">
    <name type="scientific">Latilactobacillus fuchuensis</name>
    <dbReference type="NCBI Taxonomy" id="164393"/>
    <lineage>
        <taxon>Bacteria</taxon>
        <taxon>Bacillati</taxon>
        <taxon>Bacillota</taxon>
        <taxon>Bacilli</taxon>
        <taxon>Lactobacillales</taxon>
        <taxon>Lactobacillaceae</taxon>
        <taxon>Latilactobacillus</taxon>
    </lineage>
</organism>
<gene>
    <name evidence="2" type="ORF">LFUMFP_310190</name>
</gene>
<evidence type="ECO:0000256" key="1">
    <source>
        <dbReference type="SAM" id="Phobius"/>
    </source>
</evidence>
<evidence type="ECO:0000313" key="3">
    <source>
        <dbReference type="Proteomes" id="UP000238739"/>
    </source>
</evidence>
<keyword evidence="1" id="KW-0812">Transmembrane</keyword>
<keyword evidence="1" id="KW-0472">Membrane</keyword>
<reference evidence="2" key="1">
    <citation type="submission" date="2018-01" db="EMBL/GenBank/DDBJ databases">
        <authorList>
            <person name="Chaillou S."/>
        </authorList>
    </citation>
    <scope>NUCLEOTIDE SEQUENCE [LARGE SCALE GENOMIC DNA]</scope>
    <source>
        <strain evidence="2">MFPC41A2801</strain>
    </source>
</reference>